<dbReference type="OrthoDB" id="9802649at2"/>
<dbReference type="InterPro" id="IPR001173">
    <property type="entry name" value="Glyco_trans_2-like"/>
</dbReference>
<dbReference type="Gene3D" id="3.90.550.10">
    <property type="entry name" value="Spore Coat Polysaccharide Biosynthesis Protein SpsA, Chain A"/>
    <property type="match status" value="1"/>
</dbReference>
<dbReference type="PANTHER" id="PTHR43685:SF2">
    <property type="entry name" value="GLYCOSYLTRANSFERASE 2-LIKE DOMAIN-CONTAINING PROTEIN"/>
    <property type="match status" value="1"/>
</dbReference>
<proteinExistence type="predicted"/>
<dbReference type="Pfam" id="PF00535">
    <property type="entry name" value="Glycos_transf_2"/>
    <property type="match status" value="1"/>
</dbReference>
<keyword evidence="2" id="KW-0808">Transferase</keyword>
<gene>
    <name evidence="2" type="primary">tuaG</name>
    <name evidence="2" type="ORF">VQ7734_03363</name>
</gene>
<feature type="domain" description="Glycosyltransferase 2-like" evidence="1">
    <location>
        <begin position="6"/>
        <end position="163"/>
    </location>
</feature>
<keyword evidence="3" id="KW-1185">Reference proteome</keyword>
<dbReference type="InterPro" id="IPR050834">
    <property type="entry name" value="Glycosyltransf_2"/>
</dbReference>
<evidence type="ECO:0000313" key="2">
    <source>
        <dbReference type="EMBL" id="SHO57593.1"/>
    </source>
</evidence>
<keyword evidence="2" id="KW-0328">Glycosyltransferase</keyword>
<evidence type="ECO:0000259" key="1">
    <source>
        <dbReference type="Pfam" id="PF00535"/>
    </source>
</evidence>
<dbReference type="PANTHER" id="PTHR43685">
    <property type="entry name" value="GLYCOSYLTRANSFERASE"/>
    <property type="match status" value="1"/>
</dbReference>
<dbReference type="Proteomes" id="UP000184600">
    <property type="component" value="Unassembled WGS sequence"/>
</dbReference>
<dbReference type="InterPro" id="IPR029044">
    <property type="entry name" value="Nucleotide-diphossugar_trans"/>
</dbReference>
<dbReference type="RefSeq" id="WP_083601693.1">
    <property type="nucleotide sequence ID" value="NZ_AP024897.1"/>
</dbReference>
<dbReference type="GO" id="GO:0016757">
    <property type="term" value="F:glycosyltransferase activity"/>
    <property type="evidence" value="ECO:0007669"/>
    <property type="project" value="UniProtKB-KW"/>
</dbReference>
<accession>A0A1M7YYE9</accession>
<organism evidence="2 3">
    <name type="scientific">Vibrio quintilis</name>
    <dbReference type="NCBI Taxonomy" id="1117707"/>
    <lineage>
        <taxon>Bacteria</taxon>
        <taxon>Pseudomonadati</taxon>
        <taxon>Pseudomonadota</taxon>
        <taxon>Gammaproteobacteria</taxon>
        <taxon>Vibrionales</taxon>
        <taxon>Vibrionaceae</taxon>
        <taxon>Vibrio</taxon>
    </lineage>
</organism>
<name>A0A1M7YYE9_9VIBR</name>
<evidence type="ECO:0000313" key="3">
    <source>
        <dbReference type="Proteomes" id="UP000184600"/>
    </source>
</evidence>
<dbReference type="SUPFAM" id="SSF53448">
    <property type="entry name" value="Nucleotide-diphospho-sugar transferases"/>
    <property type="match status" value="1"/>
</dbReference>
<dbReference type="EMBL" id="FRFG01000043">
    <property type="protein sequence ID" value="SHO57593.1"/>
    <property type="molecule type" value="Genomic_DNA"/>
</dbReference>
<dbReference type="EC" id="2.4.-.-" evidence="2"/>
<reference evidence="3" key="1">
    <citation type="submission" date="2016-12" db="EMBL/GenBank/DDBJ databases">
        <authorList>
            <person name="Rodrigo-Torres L."/>
            <person name="Arahal R.D."/>
            <person name="Lucena T."/>
        </authorList>
    </citation>
    <scope>NUCLEOTIDE SEQUENCE [LARGE SCALE GENOMIC DNA]</scope>
</reference>
<dbReference type="STRING" id="1117707.VQ7734_03363"/>
<protein>
    <submittedName>
        <fullName evidence="2">Putative teichuronic acid biosynthesis glycosyltransferase TuaG</fullName>
        <ecNumber evidence="2">2.4.-.-</ecNumber>
    </submittedName>
</protein>
<dbReference type="AlphaFoldDB" id="A0A1M7YYE9"/>
<sequence length="319" mass="36700">MMNVAVILSAYNGETYLREQIDSILTQSYQNFKLYIRDDGSQDQTRKILQDYEEKDARVTVFCGENVGCIHSFLLAAKDVDADIYLFSDQDDIWMKEKIAWAVTYFEQQDSSIPQLYHSDLCVVDSRMQKLHDSFMSYQGLDAADAMQKKTLFIQNFVVGCSMAVNKCLLERLFIKGIPEDIAMHDWWMALIARTQGQMYFDSRATLFYRQHERNVLGAQKRSLATYIRALVSGQGIKRFVKFRSLAAAQAESFLKTYQAYLTPEYQSDLKAVCSLGEKQGLTGVYRCFSSGIYLQGICRNLALIYAAFCDYLLCFKHR</sequence>
<dbReference type="CDD" id="cd04196">
    <property type="entry name" value="GT_2_like_d"/>
    <property type="match status" value="1"/>
</dbReference>